<accession>A0A432ZHA9</accession>
<evidence type="ECO:0000313" key="5">
    <source>
        <dbReference type="Proteomes" id="UP000287908"/>
    </source>
</evidence>
<dbReference type="InterPro" id="IPR020843">
    <property type="entry name" value="ER"/>
</dbReference>
<evidence type="ECO:0000256" key="2">
    <source>
        <dbReference type="ARBA" id="ARBA00023002"/>
    </source>
</evidence>
<gene>
    <name evidence="4" type="ORF">CWI81_02365</name>
</gene>
<keyword evidence="2" id="KW-0560">Oxidoreductase</keyword>
<protein>
    <submittedName>
        <fullName evidence="4">NADPH:quinone reductase</fullName>
    </submittedName>
</protein>
<dbReference type="GO" id="GO:0070402">
    <property type="term" value="F:NADPH binding"/>
    <property type="evidence" value="ECO:0007669"/>
    <property type="project" value="TreeGrafter"/>
</dbReference>
<sequence length="328" mass="35073">MQAAKIEQGKIQWVSAQQEDQQPGPGQVTIRIGYAGVNRADVMQVAGAYPPPEGASEIPGLECSGVITAVGEQVSNLHVGQKVAALLAAGGYAESVTVSAQQVLPVPAGWQLRQAAGWLETFATAYLNVFQLGQLSSADRVFAHAGASGVGTSLIQLCKEQGNPIYVAVGSDDKCRLCEQLGATQAFNRHQQDYVETLTGLGKVDVVLNPVAGDSVARDQQILNDDGRIIIIGLMGARQGTVDFGRLLVKRQRIIGSTLRALSAARKGDILTAMWRQFGAAFSAGRVTPVIDKEFDARQVNKALDYLRDDRSQGKVVLKIAELESQQY</sequence>
<keyword evidence="5" id="KW-1185">Reference proteome</keyword>
<name>A0A432ZHA9_9GAMM</name>
<dbReference type="InterPro" id="IPR014189">
    <property type="entry name" value="Quinone_OxRdtase_PIG3"/>
</dbReference>
<dbReference type="Gene3D" id="3.90.180.10">
    <property type="entry name" value="Medium-chain alcohol dehydrogenases, catalytic domain"/>
    <property type="match status" value="1"/>
</dbReference>
<dbReference type="Pfam" id="PF08240">
    <property type="entry name" value="ADH_N"/>
    <property type="match status" value="1"/>
</dbReference>
<reference evidence="4 5" key="1">
    <citation type="journal article" date="2011" name="Front. Microbiol.">
        <title>Genomic signatures of strain selection and enhancement in Bacillus atrophaeus var. globigii, a historical biowarfare simulant.</title>
        <authorList>
            <person name="Gibbons H.S."/>
            <person name="Broomall S.M."/>
            <person name="McNew L.A."/>
            <person name="Daligault H."/>
            <person name="Chapman C."/>
            <person name="Bruce D."/>
            <person name="Karavis M."/>
            <person name="Krepps M."/>
            <person name="McGregor P.A."/>
            <person name="Hong C."/>
            <person name="Park K.H."/>
            <person name="Akmal A."/>
            <person name="Feldman A."/>
            <person name="Lin J.S."/>
            <person name="Chang W.E."/>
            <person name="Higgs B.W."/>
            <person name="Demirev P."/>
            <person name="Lindquist J."/>
            <person name="Liem A."/>
            <person name="Fochler E."/>
            <person name="Read T.D."/>
            <person name="Tapia R."/>
            <person name="Johnson S."/>
            <person name="Bishop-Lilly K.A."/>
            <person name="Detter C."/>
            <person name="Han C."/>
            <person name="Sozhamannan S."/>
            <person name="Rosenzweig C.N."/>
            <person name="Skowronski E.W."/>
        </authorList>
    </citation>
    <scope>NUCLEOTIDE SEQUENCE [LARGE SCALE GENOMIC DNA]</scope>
    <source>
        <strain evidence="4 5">CL-SP19</strain>
    </source>
</reference>
<dbReference type="OrthoDB" id="9780520at2"/>
<dbReference type="PANTHER" id="PTHR48106">
    <property type="entry name" value="QUINONE OXIDOREDUCTASE PIG3-RELATED"/>
    <property type="match status" value="1"/>
</dbReference>
<dbReference type="InterPro" id="IPR013149">
    <property type="entry name" value="ADH-like_C"/>
</dbReference>
<dbReference type="Proteomes" id="UP000287908">
    <property type="component" value="Unassembled WGS sequence"/>
</dbReference>
<evidence type="ECO:0000259" key="3">
    <source>
        <dbReference type="SMART" id="SM00829"/>
    </source>
</evidence>
<dbReference type="RefSeq" id="WP_126783620.1">
    <property type="nucleotide sequence ID" value="NZ_PIQF01000001.1"/>
</dbReference>
<proteinExistence type="predicted"/>
<dbReference type="Gene3D" id="3.40.50.720">
    <property type="entry name" value="NAD(P)-binding Rossmann-like Domain"/>
    <property type="match status" value="1"/>
</dbReference>
<dbReference type="InterPro" id="IPR036291">
    <property type="entry name" value="NAD(P)-bd_dom_sf"/>
</dbReference>
<dbReference type="CDD" id="cd05276">
    <property type="entry name" value="p53_inducible_oxidoreductase"/>
    <property type="match status" value="1"/>
</dbReference>
<dbReference type="EMBL" id="PIQF01000001">
    <property type="protein sequence ID" value="RUO77348.1"/>
    <property type="molecule type" value="Genomic_DNA"/>
</dbReference>
<feature type="domain" description="Enoyl reductase (ER)" evidence="3">
    <location>
        <begin position="9"/>
        <end position="318"/>
    </location>
</feature>
<dbReference type="AlphaFoldDB" id="A0A432ZHA9"/>
<keyword evidence="1" id="KW-0521">NADP</keyword>
<evidence type="ECO:0000256" key="1">
    <source>
        <dbReference type="ARBA" id="ARBA00022857"/>
    </source>
</evidence>
<dbReference type="PANTHER" id="PTHR48106:SF8">
    <property type="entry name" value="OS02G0805600 PROTEIN"/>
    <property type="match status" value="1"/>
</dbReference>
<evidence type="ECO:0000313" key="4">
    <source>
        <dbReference type="EMBL" id="RUO77348.1"/>
    </source>
</evidence>
<dbReference type="NCBIfam" id="TIGR02824">
    <property type="entry name" value="quinone_pig3"/>
    <property type="match status" value="1"/>
</dbReference>
<dbReference type="SUPFAM" id="SSF50129">
    <property type="entry name" value="GroES-like"/>
    <property type="match status" value="1"/>
</dbReference>
<dbReference type="InterPro" id="IPR013154">
    <property type="entry name" value="ADH-like_N"/>
</dbReference>
<dbReference type="SUPFAM" id="SSF51735">
    <property type="entry name" value="NAD(P)-binding Rossmann-fold domains"/>
    <property type="match status" value="1"/>
</dbReference>
<dbReference type="Pfam" id="PF00107">
    <property type="entry name" value="ADH_zinc_N"/>
    <property type="match status" value="1"/>
</dbReference>
<dbReference type="GO" id="GO:0016651">
    <property type="term" value="F:oxidoreductase activity, acting on NAD(P)H"/>
    <property type="evidence" value="ECO:0007669"/>
    <property type="project" value="TreeGrafter"/>
</dbReference>
<comment type="caution">
    <text evidence="4">The sequence shown here is derived from an EMBL/GenBank/DDBJ whole genome shotgun (WGS) entry which is preliminary data.</text>
</comment>
<dbReference type="SMART" id="SM00829">
    <property type="entry name" value="PKS_ER"/>
    <property type="match status" value="1"/>
</dbReference>
<dbReference type="InterPro" id="IPR011032">
    <property type="entry name" value="GroES-like_sf"/>
</dbReference>
<organism evidence="4 5">
    <name type="scientific">Idiomarina seosinensis</name>
    <dbReference type="NCBI Taxonomy" id="281739"/>
    <lineage>
        <taxon>Bacteria</taxon>
        <taxon>Pseudomonadati</taxon>
        <taxon>Pseudomonadota</taxon>
        <taxon>Gammaproteobacteria</taxon>
        <taxon>Alteromonadales</taxon>
        <taxon>Idiomarinaceae</taxon>
        <taxon>Idiomarina</taxon>
    </lineage>
</organism>